<dbReference type="GO" id="GO:0005886">
    <property type="term" value="C:plasma membrane"/>
    <property type="evidence" value="ECO:0007669"/>
    <property type="project" value="InterPro"/>
</dbReference>
<dbReference type="Pfam" id="PF02254">
    <property type="entry name" value="TrkA_N"/>
    <property type="match status" value="1"/>
</dbReference>
<dbReference type="InterPro" id="IPR036291">
    <property type="entry name" value="NAD(P)-bd_dom_sf"/>
</dbReference>
<dbReference type="InterPro" id="IPR006036">
    <property type="entry name" value="K_uptake_TrkA"/>
</dbReference>
<keyword evidence="3" id="KW-0630">Potassium</keyword>
<dbReference type="EMBL" id="LHUR01000042">
    <property type="protein sequence ID" value="KOA18179.1"/>
    <property type="molecule type" value="Genomic_DNA"/>
</dbReference>
<dbReference type="STRING" id="36844.SAMN04488501_101426"/>
<dbReference type="PROSITE" id="PS51201">
    <property type="entry name" value="RCK_N"/>
    <property type="match status" value="1"/>
</dbReference>
<evidence type="ECO:0000256" key="2">
    <source>
        <dbReference type="ARBA" id="ARBA00022538"/>
    </source>
</evidence>
<evidence type="ECO:0000256" key="3">
    <source>
        <dbReference type="ARBA" id="ARBA00022958"/>
    </source>
</evidence>
<comment type="caution">
    <text evidence="6">The sequence shown here is derived from an EMBL/GenBank/DDBJ whole genome shotgun (WGS) entry which is preliminary data.</text>
</comment>
<accession>A0A0L6Z5D6</accession>
<sequence>MYIVIIGCGRLGSSLAMDFSKEGHDVVIIDNDKDNLERLGSGFNGRRIKGVEIDNYTLIEAGIDYAEIFLAVTSDDNINIMACEIAKNIHRVKKVIARNVEPSREFIYRKLGIECISTVKIVGSEIKNIIHRDVK</sequence>
<dbReference type="InterPro" id="IPR003148">
    <property type="entry name" value="RCK_N"/>
</dbReference>
<evidence type="ECO:0000256" key="1">
    <source>
        <dbReference type="ARBA" id="ARBA00022448"/>
    </source>
</evidence>
<name>A0A0L6Z5D6_9CLOT</name>
<dbReference type="PATRIC" id="fig|1121318.3.peg.3071"/>
<dbReference type="GO" id="GO:0015079">
    <property type="term" value="F:potassium ion transmembrane transporter activity"/>
    <property type="evidence" value="ECO:0007669"/>
    <property type="project" value="InterPro"/>
</dbReference>
<keyword evidence="4" id="KW-0406">Ion transport</keyword>
<dbReference type="InterPro" id="IPR050721">
    <property type="entry name" value="Trk_Ktr_HKT_K-transport"/>
</dbReference>
<dbReference type="AlphaFoldDB" id="A0A0L6Z5D6"/>
<dbReference type="PRINTS" id="PR00335">
    <property type="entry name" value="KUPTAKETRKA"/>
</dbReference>
<dbReference type="RefSeq" id="WP_052222531.1">
    <property type="nucleotide sequence ID" value="NZ_LHUR01000042.1"/>
</dbReference>
<evidence type="ECO:0000313" key="6">
    <source>
        <dbReference type="EMBL" id="KOA18179.1"/>
    </source>
</evidence>
<organism evidence="6 7">
    <name type="scientific">Clostridium homopropionicum DSM 5847</name>
    <dbReference type="NCBI Taxonomy" id="1121318"/>
    <lineage>
        <taxon>Bacteria</taxon>
        <taxon>Bacillati</taxon>
        <taxon>Bacillota</taxon>
        <taxon>Clostridia</taxon>
        <taxon>Eubacteriales</taxon>
        <taxon>Clostridiaceae</taxon>
        <taxon>Clostridium</taxon>
    </lineage>
</organism>
<proteinExistence type="predicted"/>
<dbReference type="PANTHER" id="PTHR43833">
    <property type="entry name" value="POTASSIUM CHANNEL PROTEIN 2-RELATED-RELATED"/>
    <property type="match status" value="1"/>
</dbReference>
<keyword evidence="2" id="KW-0633">Potassium transport</keyword>
<keyword evidence="1" id="KW-0813">Transport</keyword>
<evidence type="ECO:0000259" key="5">
    <source>
        <dbReference type="PROSITE" id="PS51201"/>
    </source>
</evidence>
<dbReference type="SUPFAM" id="SSF51735">
    <property type="entry name" value="NAD(P)-binding Rossmann-fold domains"/>
    <property type="match status" value="1"/>
</dbReference>
<feature type="domain" description="RCK N-terminal" evidence="5">
    <location>
        <begin position="1"/>
        <end position="118"/>
    </location>
</feature>
<dbReference type="Proteomes" id="UP000037043">
    <property type="component" value="Unassembled WGS sequence"/>
</dbReference>
<reference evidence="7" key="1">
    <citation type="submission" date="2015-08" db="EMBL/GenBank/DDBJ databases">
        <title>Genome sequence of the strict anaerobe Clostridium homopropionicum LuHBu1 (DSM 5847T).</title>
        <authorList>
            <person name="Poehlein A."/>
            <person name="Beck M."/>
            <person name="Schiel-Bengelsdorf B."/>
            <person name="Bengelsdorf F.R."/>
            <person name="Daniel R."/>
            <person name="Duerre P."/>
        </authorList>
    </citation>
    <scope>NUCLEOTIDE SEQUENCE [LARGE SCALE GENOMIC DNA]</scope>
    <source>
        <strain evidence="7">DSM 5847</strain>
    </source>
</reference>
<keyword evidence="7" id="KW-1185">Reference proteome</keyword>
<gene>
    <name evidence="6" type="primary">trkA_4</name>
    <name evidence="6" type="ORF">CLHOM_30550</name>
</gene>
<dbReference type="PANTHER" id="PTHR43833:SF5">
    <property type="entry name" value="TRK SYSTEM POTASSIUM UPTAKE PROTEIN TRKA"/>
    <property type="match status" value="1"/>
</dbReference>
<evidence type="ECO:0000313" key="7">
    <source>
        <dbReference type="Proteomes" id="UP000037043"/>
    </source>
</evidence>
<dbReference type="Gene3D" id="3.40.50.720">
    <property type="entry name" value="NAD(P)-binding Rossmann-like Domain"/>
    <property type="match status" value="1"/>
</dbReference>
<evidence type="ECO:0000256" key="4">
    <source>
        <dbReference type="ARBA" id="ARBA00023065"/>
    </source>
</evidence>
<protein>
    <submittedName>
        <fullName evidence="6">Trk system potassium uptake protein TrkA</fullName>
    </submittedName>
</protein>